<keyword evidence="1" id="KW-0547">Nucleotide-binding</keyword>
<dbReference type="OrthoDB" id="9774462at2"/>
<dbReference type="KEGG" id="tra:Trad_1945"/>
<dbReference type="InterPro" id="IPR027417">
    <property type="entry name" value="P-loop_NTPase"/>
</dbReference>
<dbReference type="InterPro" id="IPR014001">
    <property type="entry name" value="Helicase_ATP-bd"/>
</dbReference>
<dbReference type="GO" id="GO:0043138">
    <property type="term" value="F:3'-5' DNA helicase activity"/>
    <property type="evidence" value="ECO:0007669"/>
    <property type="project" value="TreeGrafter"/>
</dbReference>
<dbReference type="Pfam" id="PF00270">
    <property type="entry name" value="DEAD"/>
    <property type="match status" value="1"/>
</dbReference>
<dbReference type="PROSITE" id="PS51192">
    <property type="entry name" value="HELICASE_ATP_BIND_1"/>
    <property type="match status" value="1"/>
</dbReference>
<dbReference type="GO" id="GO:0036297">
    <property type="term" value="P:interstrand cross-link repair"/>
    <property type="evidence" value="ECO:0007669"/>
    <property type="project" value="TreeGrafter"/>
</dbReference>
<dbReference type="HOGENOM" id="CLU_000809_3_2_0"/>
<dbReference type="PROSITE" id="PS51194">
    <property type="entry name" value="HELICASE_CTER"/>
    <property type="match status" value="1"/>
</dbReference>
<sequence length="769" mass="82327">MRAPKALDGRSYHGWLTAQEGYKGQIVFSGFLPERAATPAPSPLGGRYGELLAALSLTPYTHQAAALELTEAGHNVVVATPTASGKSLCYQLPTLAALGRGRTALLLFPTKALAHDQLEKLRARAEPLGLGEAIAAFDGDTPAPRRRALREGARCLLTNPDMLHYGILPHHGLWAHFLGALELIVIDELHAYRGVMGTHVANILRRLLRLARRYGAAPRFVAASATVGNPAAHAENLTGEAFAAVTDDGAPAAPRELLFWRPPDLPGEAGAEGRRRSVHSEAADLAAHFVRAGLKSIFFCNSRRSAELLRRYVAGGLTEAEAGCIAAYRAGYTAEDRRALEARFKRGDLLVLAATSALELGVDVGGVDAVVLVGYPGSLTAFWQRAGRAGRAGRRALTLFIPGNDPLDEFYLTHPEMITEGRAEHAVADAFNSELFPRHLACAAFEHPLEESEARAAARHGADPAALPNFVRARGRWYYRGGYPHAKLSVRGTGGGRVVLKDRSGKRLGVADLETALRELHPGAVYLHQGEDYVVRNLDLDRGEAFLLPHLGDYYTQVRAVTEIDVLGVDALGADASGIGALALADPIRTGRVRVTTRVTSYVRKRLYSDATLDERPLDLPELAYTTQALWFSVREAAAAVPPGLLPAAMHALEHTLIGLLPAFVLCERADVGGVSYPLYPATGEPLVFIYDGYPGGVGYAREGAAQFDAWLRAARDLLARCPCTSGCPRCVLSPKCGNGNQMLDKGAALALAEALLARLGGRRAALSA</sequence>
<dbReference type="AlphaFoldDB" id="D7CQS6"/>
<reference evidence="6" key="1">
    <citation type="submission" date="2010-05" db="EMBL/GenBank/DDBJ databases">
        <title>The complete genome of Truepera radiovictris DSM 17093.</title>
        <authorList>
            <consortium name="US DOE Joint Genome Institute (JGI-PGF)"/>
            <person name="Lucas S."/>
            <person name="Copeland A."/>
            <person name="Lapidus A."/>
            <person name="Glavina del Rio T."/>
            <person name="Dalin E."/>
            <person name="Tice H."/>
            <person name="Bruce D."/>
            <person name="Goodwin L."/>
            <person name="Pitluck S."/>
            <person name="Kyrpides N."/>
            <person name="Mavromatis K."/>
            <person name="Ovchinnikova G."/>
            <person name="Munk A.C."/>
            <person name="Detter J.C."/>
            <person name="Han C."/>
            <person name="Tapia R."/>
            <person name="Land M."/>
            <person name="Hauser L."/>
            <person name="Markowitz V."/>
            <person name="Cheng J.-F."/>
            <person name="Hugenholtz P."/>
            <person name="Woyke T."/>
            <person name="Wu D."/>
            <person name="Tindall B."/>
            <person name="Pomrenke H.G."/>
            <person name="Brambilla E."/>
            <person name="Klenk H.-P."/>
            <person name="Eisen J.A."/>
        </authorList>
    </citation>
    <scope>NUCLEOTIDE SEQUENCE [LARGE SCALE GENOMIC DNA]</scope>
    <source>
        <strain evidence="6">DSM 17093 / CIP 108686 / LMG 22925 / RQ-24</strain>
    </source>
</reference>
<name>D7CQS6_TRURR</name>
<dbReference type="GO" id="GO:0006289">
    <property type="term" value="P:nucleotide-excision repair"/>
    <property type="evidence" value="ECO:0007669"/>
    <property type="project" value="TreeGrafter"/>
</dbReference>
<dbReference type="Proteomes" id="UP000000379">
    <property type="component" value="Chromosome"/>
</dbReference>
<dbReference type="STRING" id="649638.Trad_1945"/>
<evidence type="ECO:0000313" key="6">
    <source>
        <dbReference type="Proteomes" id="UP000000379"/>
    </source>
</evidence>
<feature type="domain" description="Helicase C-terminal" evidence="4">
    <location>
        <begin position="284"/>
        <end position="435"/>
    </location>
</feature>
<dbReference type="eggNOG" id="COG1205">
    <property type="taxonomic scope" value="Bacteria"/>
</dbReference>
<accession>D7CQS6</accession>
<evidence type="ECO:0000256" key="1">
    <source>
        <dbReference type="ARBA" id="ARBA00022741"/>
    </source>
</evidence>
<dbReference type="Pfam" id="PF00271">
    <property type="entry name" value="Helicase_C"/>
    <property type="match status" value="1"/>
</dbReference>
<dbReference type="RefSeq" id="WP_013178425.1">
    <property type="nucleotide sequence ID" value="NC_014221.1"/>
</dbReference>
<dbReference type="Gene3D" id="3.40.50.300">
    <property type="entry name" value="P-loop containing nucleotide triphosphate hydrolases"/>
    <property type="match status" value="2"/>
</dbReference>
<feature type="domain" description="Helicase ATP-binding" evidence="3">
    <location>
        <begin position="67"/>
        <end position="245"/>
    </location>
</feature>
<dbReference type="GO" id="GO:0005524">
    <property type="term" value="F:ATP binding"/>
    <property type="evidence" value="ECO:0007669"/>
    <property type="project" value="UniProtKB-KW"/>
</dbReference>
<dbReference type="PANTHER" id="PTHR47957:SF3">
    <property type="entry name" value="ATP-DEPENDENT HELICASE HRQ1"/>
    <property type="match status" value="1"/>
</dbReference>
<gene>
    <name evidence="5" type="ordered locus">Trad_1945</name>
</gene>
<dbReference type="InterPro" id="IPR001650">
    <property type="entry name" value="Helicase_C-like"/>
</dbReference>
<reference evidence="5 6" key="2">
    <citation type="journal article" date="2011" name="Stand. Genomic Sci.">
        <title>Complete genome sequence of Truepera radiovictrix type strain (RQ-24).</title>
        <authorList>
            <person name="Ivanova N."/>
            <person name="Rohde C."/>
            <person name="Munk C."/>
            <person name="Nolan M."/>
            <person name="Lucas S."/>
            <person name="Del Rio T.G."/>
            <person name="Tice H."/>
            <person name="Deshpande S."/>
            <person name="Cheng J.F."/>
            <person name="Tapia R."/>
            <person name="Han C."/>
            <person name="Goodwin L."/>
            <person name="Pitluck S."/>
            <person name="Liolios K."/>
            <person name="Mavromatis K."/>
            <person name="Mikhailova N."/>
            <person name="Pati A."/>
            <person name="Chen A."/>
            <person name="Palaniappan K."/>
            <person name="Land M."/>
            <person name="Hauser L."/>
            <person name="Chang Y.J."/>
            <person name="Jeffries C.D."/>
            <person name="Brambilla E."/>
            <person name="Rohde M."/>
            <person name="Goker M."/>
            <person name="Tindall B.J."/>
            <person name="Woyke T."/>
            <person name="Bristow J."/>
            <person name="Eisen J.A."/>
            <person name="Markowitz V."/>
            <person name="Hugenholtz P."/>
            <person name="Kyrpides N.C."/>
            <person name="Klenk H.P."/>
            <person name="Lapidus A."/>
        </authorList>
    </citation>
    <scope>NUCLEOTIDE SEQUENCE [LARGE SCALE GENOMIC DNA]</scope>
    <source>
        <strain evidence="6">DSM 17093 / CIP 108686 / LMG 22925 / RQ-24</strain>
    </source>
</reference>
<dbReference type="SMART" id="SM00487">
    <property type="entry name" value="DEXDc"/>
    <property type="match status" value="1"/>
</dbReference>
<keyword evidence="6" id="KW-1185">Reference proteome</keyword>
<dbReference type="InterPro" id="IPR018973">
    <property type="entry name" value="MZB"/>
</dbReference>
<protein>
    <recommendedName>
        <fullName evidence="7">DEAD/DEAH box helicase domain protein</fullName>
    </recommendedName>
</protein>
<evidence type="ECO:0000259" key="3">
    <source>
        <dbReference type="PROSITE" id="PS51192"/>
    </source>
</evidence>
<evidence type="ECO:0000259" key="4">
    <source>
        <dbReference type="PROSITE" id="PS51194"/>
    </source>
</evidence>
<dbReference type="Pfam" id="PF09369">
    <property type="entry name" value="MZB"/>
    <property type="match status" value="1"/>
</dbReference>
<evidence type="ECO:0000313" key="5">
    <source>
        <dbReference type="EMBL" id="ADI15060.1"/>
    </source>
</evidence>
<dbReference type="GO" id="GO:0003676">
    <property type="term" value="F:nucleic acid binding"/>
    <property type="evidence" value="ECO:0007669"/>
    <property type="project" value="InterPro"/>
</dbReference>
<keyword evidence="2" id="KW-0067">ATP-binding</keyword>
<dbReference type="SUPFAM" id="SSF52540">
    <property type="entry name" value="P-loop containing nucleoside triphosphate hydrolases"/>
    <property type="match status" value="1"/>
</dbReference>
<organism evidence="5 6">
    <name type="scientific">Truepera radiovictrix (strain DSM 17093 / CIP 108686 / LMG 22925 / RQ-24)</name>
    <dbReference type="NCBI Taxonomy" id="649638"/>
    <lineage>
        <taxon>Bacteria</taxon>
        <taxon>Thermotogati</taxon>
        <taxon>Deinococcota</taxon>
        <taxon>Deinococci</taxon>
        <taxon>Trueperales</taxon>
        <taxon>Trueperaceae</taxon>
        <taxon>Truepera</taxon>
    </lineage>
</organism>
<dbReference type="eggNOG" id="COG0514">
    <property type="taxonomic scope" value="Bacteria"/>
</dbReference>
<dbReference type="PANTHER" id="PTHR47957">
    <property type="entry name" value="ATP-DEPENDENT HELICASE HRQ1"/>
    <property type="match status" value="1"/>
</dbReference>
<dbReference type="InterPro" id="IPR011545">
    <property type="entry name" value="DEAD/DEAH_box_helicase_dom"/>
</dbReference>
<dbReference type="CDD" id="cd17923">
    <property type="entry name" value="DEXHc_Hrq1-like"/>
    <property type="match status" value="1"/>
</dbReference>
<dbReference type="EMBL" id="CP002049">
    <property type="protein sequence ID" value="ADI15060.1"/>
    <property type="molecule type" value="Genomic_DNA"/>
</dbReference>
<proteinExistence type="predicted"/>
<evidence type="ECO:0008006" key="7">
    <source>
        <dbReference type="Google" id="ProtNLM"/>
    </source>
</evidence>
<dbReference type="SMART" id="SM00490">
    <property type="entry name" value="HELICc"/>
    <property type="match status" value="1"/>
</dbReference>
<evidence type="ECO:0000256" key="2">
    <source>
        <dbReference type="ARBA" id="ARBA00022840"/>
    </source>
</evidence>